<name>A0AAW0GAR6_9APHY</name>
<feature type="binding site" description="axial binding residue" evidence="9">
    <location>
        <position position="476"/>
    </location>
    <ligand>
        <name>heme</name>
        <dbReference type="ChEBI" id="CHEBI:30413"/>
    </ligand>
    <ligandPart>
        <name>Fe</name>
        <dbReference type="ChEBI" id="CHEBI:18248"/>
    </ligandPart>
</feature>
<keyword evidence="6" id="KW-0560">Oxidoreductase</keyword>
<dbReference type="PANTHER" id="PTHR24305">
    <property type="entry name" value="CYTOCHROME P450"/>
    <property type="match status" value="1"/>
</dbReference>
<dbReference type="Gene3D" id="1.10.630.10">
    <property type="entry name" value="Cytochrome P450"/>
    <property type="match status" value="1"/>
</dbReference>
<evidence type="ECO:0000256" key="6">
    <source>
        <dbReference type="ARBA" id="ARBA00023002"/>
    </source>
</evidence>
<dbReference type="GO" id="GO:0020037">
    <property type="term" value="F:heme binding"/>
    <property type="evidence" value="ECO:0007669"/>
    <property type="project" value="InterPro"/>
</dbReference>
<dbReference type="EMBL" id="JASBNA010000014">
    <property type="protein sequence ID" value="KAK7686997.1"/>
    <property type="molecule type" value="Genomic_DNA"/>
</dbReference>
<dbReference type="GO" id="GO:0004497">
    <property type="term" value="F:monooxygenase activity"/>
    <property type="evidence" value="ECO:0007669"/>
    <property type="project" value="UniProtKB-KW"/>
</dbReference>
<keyword evidence="4 9" id="KW-0349">Heme</keyword>
<keyword evidence="8" id="KW-0503">Monooxygenase</keyword>
<evidence type="ECO:0000256" key="3">
    <source>
        <dbReference type="ARBA" id="ARBA00010617"/>
    </source>
</evidence>
<dbReference type="Pfam" id="PF00067">
    <property type="entry name" value="p450"/>
    <property type="match status" value="1"/>
</dbReference>
<dbReference type="GO" id="GO:0005506">
    <property type="term" value="F:iron ion binding"/>
    <property type="evidence" value="ECO:0007669"/>
    <property type="project" value="InterPro"/>
</dbReference>
<dbReference type="PANTHER" id="PTHR24305:SF166">
    <property type="entry name" value="CYTOCHROME P450 12A4, MITOCHONDRIAL-RELATED"/>
    <property type="match status" value="1"/>
</dbReference>
<dbReference type="InterPro" id="IPR002403">
    <property type="entry name" value="Cyt_P450_E_grp-IV"/>
</dbReference>
<evidence type="ECO:0000256" key="5">
    <source>
        <dbReference type="ARBA" id="ARBA00022723"/>
    </source>
</evidence>
<reference evidence="10 11" key="1">
    <citation type="submission" date="2022-09" db="EMBL/GenBank/DDBJ databases">
        <authorList>
            <person name="Palmer J.M."/>
        </authorList>
    </citation>
    <scope>NUCLEOTIDE SEQUENCE [LARGE SCALE GENOMIC DNA]</scope>
    <source>
        <strain evidence="10 11">DSM 7382</strain>
    </source>
</reference>
<proteinExistence type="inferred from homology"/>
<protein>
    <recommendedName>
        <fullName evidence="12">Cytochrome P450</fullName>
    </recommendedName>
</protein>
<dbReference type="PRINTS" id="PR00465">
    <property type="entry name" value="EP450IV"/>
</dbReference>
<evidence type="ECO:0000256" key="2">
    <source>
        <dbReference type="ARBA" id="ARBA00005179"/>
    </source>
</evidence>
<dbReference type="InterPro" id="IPR050121">
    <property type="entry name" value="Cytochrome_P450_monoxygenase"/>
</dbReference>
<evidence type="ECO:0000256" key="8">
    <source>
        <dbReference type="ARBA" id="ARBA00023033"/>
    </source>
</evidence>
<dbReference type="AlphaFoldDB" id="A0AAW0GAR6"/>
<dbReference type="GO" id="GO:0016705">
    <property type="term" value="F:oxidoreductase activity, acting on paired donors, with incorporation or reduction of molecular oxygen"/>
    <property type="evidence" value="ECO:0007669"/>
    <property type="project" value="InterPro"/>
</dbReference>
<evidence type="ECO:0008006" key="12">
    <source>
        <dbReference type="Google" id="ProtNLM"/>
    </source>
</evidence>
<dbReference type="InterPro" id="IPR036396">
    <property type="entry name" value="Cyt_P450_sf"/>
</dbReference>
<dbReference type="InterPro" id="IPR001128">
    <property type="entry name" value="Cyt_P450"/>
</dbReference>
<evidence type="ECO:0000313" key="10">
    <source>
        <dbReference type="EMBL" id="KAK7686997.1"/>
    </source>
</evidence>
<dbReference type="CDD" id="cd11069">
    <property type="entry name" value="CYP_FUM15-like"/>
    <property type="match status" value="1"/>
</dbReference>
<evidence type="ECO:0000256" key="7">
    <source>
        <dbReference type="ARBA" id="ARBA00023004"/>
    </source>
</evidence>
<evidence type="ECO:0000256" key="9">
    <source>
        <dbReference type="PIRSR" id="PIRSR602403-1"/>
    </source>
</evidence>
<sequence>MDTLLWWTVGGALALLLWKAVNFVIRPYLSPLRSLPGPPSPSWLWGEMKHMMAVSDVQEEWFQQYGKTIVSHGLFNSNRLHTMDTTAINYILMNSTTIFQRSHTSRKNIARLLGPGLLITEGDQHKQQRRIMNPAFGPAQIRELTGIFFDKSMQLRDIWISKISKSGKPTRIDALSWLSRATLDIIGVAGFNYEFHNLKENGERNELNEAYKDMFSAEAAPSFFARLQFMIPILAYIPTEQTRRVARAQAVSRRIGLQLIREKKEALQAHANDEKRDVKRDDLQGRDLLSLLIKANMATDIPDSQKLSDDDVLAQVPTFLIAGHETTSTSVTWCLHRLCLNIQIQTKLRDELLTVDTDTPTMDDLMALPYLDMVVKETLRLNAPVSNNMKSAFQDDVIPVKEPYKDRFGNIRNEIRIAKGDITFIPIQAINQATHIWGEDAREFKPERWENLPDAVKDIPGVFSNLLTFIGGPRACIGYRFSLVEMKAILFTLIRTFDFELAVPKEDIVKKRGLVLRPLVVSEPEAGNQMPLIVKLHKDI</sequence>
<keyword evidence="11" id="KW-1185">Reference proteome</keyword>
<organism evidence="10 11">
    <name type="scientific">Cerrena zonata</name>
    <dbReference type="NCBI Taxonomy" id="2478898"/>
    <lineage>
        <taxon>Eukaryota</taxon>
        <taxon>Fungi</taxon>
        <taxon>Dikarya</taxon>
        <taxon>Basidiomycota</taxon>
        <taxon>Agaricomycotina</taxon>
        <taxon>Agaricomycetes</taxon>
        <taxon>Polyporales</taxon>
        <taxon>Cerrenaceae</taxon>
        <taxon>Cerrena</taxon>
    </lineage>
</organism>
<keyword evidence="7 9" id="KW-0408">Iron</keyword>
<comment type="caution">
    <text evidence="10">The sequence shown here is derived from an EMBL/GenBank/DDBJ whole genome shotgun (WGS) entry which is preliminary data.</text>
</comment>
<evidence type="ECO:0000313" key="11">
    <source>
        <dbReference type="Proteomes" id="UP001385951"/>
    </source>
</evidence>
<gene>
    <name evidence="10" type="ORF">QCA50_009496</name>
</gene>
<accession>A0AAW0GAR6</accession>
<evidence type="ECO:0000256" key="1">
    <source>
        <dbReference type="ARBA" id="ARBA00001971"/>
    </source>
</evidence>
<dbReference type="PRINTS" id="PR00385">
    <property type="entry name" value="P450"/>
</dbReference>
<keyword evidence="5 9" id="KW-0479">Metal-binding</keyword>
<comment type="pathway">
    <text evidence="2">Secondary metabolite biosynthesis.</text>
</comment>
<dbReference type="SUPFAM" id="SSF48264">
    <property type="entry name" value="Cytochrome P450"/>
    <property type="match status" value="1"/>
</dbReference>
<comment type="similarity">
    <text evidence="3">Belongs to the cytochrome P450 family.</text>
</comment>
<dbReference type="Proteomes" id="UP001385951">
    <property type="component" value="Unassembled WGS sequence"/>
</dbReference>
<evidence type="ECO:0000256" key="4">
    <source>
        <dbReference type="ARBA" id="ARBA00022617"/>
    </source>
</evidence>
<comment type="cofactor">
    <cofactor evidence="1 9">
        <name>heme</name>
        <dbReference type="ChEBI" id="CHEBI:30413"/>
    </cofactor>
</comment>